<dbReference type="Proteomes" id="UP001419910">
    <property type="component" value="Unassembled WGS sequence"/>
</dbReference>
<organism evidence="2 3">
    <name type="scientific">Sphingomonas oligophenolica</name>
    <dbReference type="NCBI Taxonomy" id="301154"/>
    <lineage>
        <taxon>Bacteria</taxon>
        <taxon>Pseudomonadati</taxon>
        <taxon>Pseudomonadota</taxon>
        <taxon>Alphaproteobacteria</taxon>
        <taxon>Sphingomonadales</taxon>
        <taxon>Sphingomonadaceae</taxon>
        <taxon>Sphingomonas</taxon>
    </lineage>
</organism>
<dbReference type="RefSeq" id="WP_343892001.1">
    <property type="nucleotide sequence ID" value="NZ_BAAAEH010000049.1"/>
</dbReference>
<evidence type="ECO:0000313" key="2">
    <source>
        <dbReference type="EMBL" id="MEN2792434.1"/>
    </source>
</evidence>
<evidence type="ECO:0000313" key="3">
    <source>
        <dbReference type="Proteomes" id="UP001419910"/>
    </source>
</evidence>
<dbReference type="EMBL" id="JBDIME010000028">
    <property type="protein sequence ID" value="MEN2792434.1"/>
    <property type="molecule type" value="Genomic_DNA"/>
</dbReference>
<comment type="caution">
    <text evidence="2">The sequence shown here is derived from an EMBL/GenBank/DDBJ whole genome shotgun (WGS) entry which is preliminary data.</text>
</comment>
<accession>A0ABU9Y9G3</accession>
<proteinExistence type="predicted"/>
<sequence length="55" mass="5769">MADKDEKAARLAAALRENLRKRKARARDSLPSSPAKAGAQSGDVPTGPRPSPGKD</sequence>
<feature type="region of interest" description="Disordered" evidence="1">
    <location>
        <begin position="17"/>
        <end position="55"/>
    </location>
</feature>
<keyword evidence="3" id="KW-1185">Reference proteome</keyword>
<reference evidence="2 3" key="1">
    <citation type="submission" date="2024-05" db="EMBL/GenBank/DDBJ databases">
        <authorList>
            <person name="Liu Q."/>
            <person name="Xin Y.-H."/>
        </authorList>
    </citation>
    <scope>NUCLEOTIDE SEQUENCE [LARGE SCALE GENOMIC DNA]</scope>
    <source>
        <strain evidence="2 3">CGMCC 1.10181</strain>
    </source>
</reference>
<name>A0ABU9Y9G3_9SPHN</name>
<evidence type="ECO:0000256" key="1">
    <source>
        <dbReference type="SAM" id="MobiDB-lite"/>
    </source>
</evidence>
<protein>
    <submittedName>
        <fullName evidence="2">Uncharacterized protein</fullName>
    </submittedName>
</protein>
<gene>
    <name evidence="2" type="ORF">ABC974_22580</name>
</gene>